<protein>
    <recommendedName>
        <fullName evidence="3">Rrf2 family transcriptional regulator</fullName>
    </recommendedName>
</protein>
<dbReference type="InterPro" id="IPR036390">
    <property type="entry name" value="WH_DNA-bd_sf"/>
</dbReference>
<dbReference type="Proteomes" id="UP000310636">
    <property type="component" value="Unassembled WGS sequence"/>
</dbReference>
<dbReference type="AlphaFoldDB" id="A0A4S4BLY2"/>
<dbReference type="EMBL" id="SSOB01000029">
    <property type="protein sequence ID" value="THF75720.1"/>
    <property type="molecule type" value="Genomic_DNA"/>
</dbReference>
<organism evidence="1 2">
    <name type="scientific">Cohnella fermenti</name>
    <dbReference type="NCBI Taxonomy" id="2565925"/>
    <lineage>
        <taxon>Bacteria</taxon>
        <taxon>Bacillati</taxon>
        <taxon>Bacillota</taxon>
        <taxon>Bacilli</taxon>
        <taxon>Bacillales</taxon>
        <taxon>Paenibacillaceae</taxon>
        <taxon>Cohnella</taxon>
    </lineage>
</organism>
<evidence type="ECO:0000313" key="1">
    <source>
        <dbReference type="EMBL" id="THF75720.1"/>
    </source>
</evidence>
<name>A0A4S4BLY2_9BACL</name>
<sequence length="144" mass="15873">MLFGAKGGGSMQEVAQYGDLGPTKFNTAIKSLTILAASEDWVSSSTLTERLGVESSFIRKVLAKLMSESLVEGSGGYKLIADPARLTVYDVYVALSKDSYIKDQVLLQNKTDKLIAKIITDAEVQFSQVLRQYTIEDLRRTLED</sequence>
<gene>
    <name evidence="1" type="ORF">E6C55_20935</name>
</gene>
<dbReference type="Pfam" id="PF02082">
    <property type="entry name" value="Rrf2"/>
    <property type="match status" value="1"/>
</dbReference>
<proteinExistence type="predicted"/>
<evidence type="ECO:0000313" key="2">
    <source>
        <dbReference type="Proteomes" id="UP000310636"/>
    </source>
</evidence>
<dbReference type="SUPFAM" id="SSF46785">
    <property type="entry name" value="Winged helix' DNA-binding domain"/>
    <property type="match status" value="1"/>
</dbReference>
<evidence type="ECO:0008006" key="3">
    <source>
        <dbReference type="Google" id="ProtNLM"/>
    </source>
</evidence>
<dbReference type="OrthoDB" id="32510at2"/>
<keyword evidence="2" id="KW-1185">Reference proteome</keyword>
<dbReference type="InterPro" id="IPR036388">
    <property type="entry name" value="WH-like_DNA-bd_sf"/>
</dbReference>
<dbReference type="InterPro" id="IPR000944">
    <property type="entry name" value="Tscrpt_reg_Rrf2"/>
</dbReference>
<dbReference type="GO" id="GO:0005829">
    <property type="term" value="C:cytosol"/>
    <property type="evidence" value="ECO:0007669"/>
    <property type="project" value="TreeGrafter"/>
</dbReference>
<comment type="caution">
    <text evidence="1">The sequence shown here is derived from an EMBL/GenBank/DDBJ whole genome shotgun (WGS) entry which is preliminary data.</text>
</comment>
<dbReference type="Gene3D" id="1.10.10.10">
    <property type="entry name" value="Winged helix-like DNA-binding domain superfamily/Winged helix DNA-binding domain"/>
    <property type="match status" value="1"/>
</dbReference>
<accession>A0A4S4BLY2</accession>
<dbReference type="PANTHER" id="PTHR33221:SF15">
    <property type="entry name" value="HTH-TYPE TRANSCRIPTIONAL REGULATOR YWGB-RELATED"/>
    <property type="match status" value="1"/>
</dbReference>
<reference evidence="1 2" key="1">
    <citation type="submission" date="2019-04" db="EMBL/GenBank/DDBJ databases">
        <title>Cohnella sp. nov. isolated from preserved vegetables.</title>
        <authorList>
            <person name="Lin S.-Y."/>
            <person name="Hung M.-H."/>
            <person name="Young C.-C."/>
        </authorList>
    </citation>
    <scope>NUCLEOTIDE SEQUENCE [LARGE SCALE GENOMIC DNA]</scope>
    <source>
        <strain evidence="1 2">CC-MHH1044</strain>
    </source>
</reference>
<dbReference type="PANTHER" id="PTHR33221">
    <property type="entry name" value="WINGED HELIX-TURN-HELIX TRANSCRIPTIONAL REGULATOR, RRF2 FAMILY"/>
    <property type="match status" value="1"/>
</dbReference>
<dbReference type="GO" id="GO:0003700">
    <property type="term" value="F:DNA-binding transcription factor activity"/>
    <property type="evidence" value="ECO:0007669"/>
    <property type="project" value="TreeGrafter"/>
</dbReference>